<reference evidence="14 15" key="1">
    <citation type="submission" date="2022-06" db="EMBL/GenBank/DDBJ databases">
        <title>Roseomonas CN29.</title>
        <authorList>
            <person name="Cheng Y."/>
            <person name="He X."/>
        </authorList>
    </citation>
    <scope>NUCLEOTIDE SEQUENCE [LARGE SCALE GENOMIC DNA]</scope>
    <source>
        <strain evidence="14 15">CN29</strain>
    </source>
</reference>
<keyword evidence="5" id="KW-0677">Repeat</keyword>
<dbReference type="InterPro" id="IPR008410">
    <property type="entry name" value="BCSC_C"/>
</dbReference>
<accession>A0ABT1X536</accession>
<dbReference type="Pfam" id="PF05420">
    <property type="entry name" value="BCSC_C"/>
    <property type="match status" value="1"/>
</dbReference>
<dbReference type="RefSeq" id="WP_257716881.1">
    <property type="nucleotide sequence ID" value="NZ_JANJOU010000010.1"/>
</dbReference>
<feature type="region of interest" description="Disordered" evidence="11">
    <location>
        <begin position="454"/>
        <end position="479"/>
    </location>
</feature>
<evidence type="ECO:0000256" key="11">
    <source>
        <dbReference type="SAM" id="MobiDB-lite"/>
    </source>
</evidence>
<evidence type="ECO:0000256" key="4">
    <source>
        <dbReference type="ARBA" id="ARBA00022729"/>
    </source>
</evidence>
<keyword evidence="14" id="KW-0675">Receptor</keyword>
<sequence length="1265" mass="132798">MKRGIRGMRRNTSPAALGMALALSAWPGVAPAQVTSVASGQPGAVDVLVRQAERWLAQDRAELAGPAVERALAAEPNNPAVLAVAAKLEVARGNRSAADAYLARLRAAGASPEQQSQAETAVRSATVDRDAIEEARRLARDGRTEAAAQRYRQIFGGQPPTDAYALEYYQTLSGTESGRAEGQRGLAQLAGRSGATDRSRLAYAQSLTYAANTRADGIRRLAELADRPEVAQEARQSWRAAIGFAGNDPAAAPQIEAYLQRYPDDADLRRRLETLRSQPAAAPADPNAAARQSAFSRLEAGGSAGNTDAARGFEAILATNPNDADALGGLGIVRLRQGNQPEARRLLERAVAAAPDRAQNWQRALDAASYSTDLAEAQSRLRRNDLEGADAAARRAAMREVDDRSDAEVVLGELALRRGDPQGAEQRFRAALSRRPGFQPAQQGLNAALRAQGRAPAFATPRPAAPAGPRAPRTPAVPQTATAEGNSYRAEAARVSDPAAAAAILRNAVAASPEDPWTRLDLARALRRQGRNAEARATVEELAARSTNPDAAFAAALLAEEDNRFADADALLARVPPNRRSPDMSRLAARVRGQREVQAAAALLPLSPYEGRARLLALAARPDPTGSTAAAVIRAFGEAQDRAGAVEAARTALANREASGITARIAVAGALLGAGLDAEATALAAEADTAAATAEQRRDIASIRTGAAIRGSDRLNEAGDQADAFERLRPALAADPGSGDANLALSRLYLGARRPEEALRVAEAVLMRDPRNLEARRSAIEAALAADDRERAEALLAGAQSATPRDSRVALLEARVARAAGDEGRARAALETAATLRSAEIGSARAAAPVPAAVQMQGLANPFARSGAGGTMVASAGPADPVLRQIQTEAAALRNETATLLSGAASVRTRSGDQGLDRLTEFGATFQAEVSPGALGGRLAASVQPVTIDSGSPSASVQALRRYGTNVLDTNLGANTAAARDTSATGVALALNYVRRDWLKLDVGTTPLGFRRTNVVGGIEISPALTDNLRIRVAGERRAVTDSLLSWAGAVDDRTGITMGPVVRTGGRAQLEIPIGRGYAYAGGGYATFQGENVQSNTRFEAGAGVALPLYKSAAGELTGGVDLVYFSYDKNLRYFTLGHGGYFSPQEYMAFNVPVDWRGRVGNVAYRLGATAGYARYREDRAPFFPGNAGLQAQAEALATSTASTGTPVSAFYPGQTQTGFVGGVRAEVDWSITPDLNLIGTVRYDRAADFDETRVLVRLQNRF</sequence>
<evidence type="ECO:0000256" key="6">
    <source>
        <dbReference type="ARBA" id="ARBA00022803"/>
    </source>
</evidence>
<gene>
    <name evidence="14" type="ORF">NRP21_14260</name>
</gene>
<dbReference type="InterPro" id="IPR003921">
    <property type="entry name" value="Cell_synth_C"/>
</dbReference>
<dbReference type="Pfam" id="PF13432">
    <property type="entry name" value="TPR_16"/>
    <property type="match status" value="1"/>
</dbReference>
<comment type="subcellular location">
    <subcellularLocation>
        <location evidence="1">Cell outer membrane</location>
        <topology evidence="1">Peripheral membrane protein</topology>
    </subcellularLocation>
</comment>
<comment type="similarity">
    <text evidence="3">Belongs to the AcsC/BcsC family.</text>
</comment>
<protein>
    <submittedName>
        <fullName evidence="14">TonB-dependent receptor</fullName>
    </submittedName>
</protein>
<keyword evidence="7" id="KW-0135">Cellulose biosynthesis</keyword>
<evidence type="ECO:0000313" key="15">
    <source>
        <dbReference type="Proteomes" id="UP001524642"/>
    </source>
</evidence>
<comment type="pathway">
    <text evidence="2">Glycan metabolism; bacterial cellulose biosynthesis.</text>
</comment>
<evidence type="ECO:0000256" key="9">
    <source>
        <dbReference type="ARBA" id="ARBA00023237"/>
    </source>
</evidence>
<keyword evidence="6 10" id="KW-0802">TPR repeat</keyword>
<dbReference type="Proteomes" id="UP001524642">
    <property type="component" value="Unassembled WGS sequence"/>
</dbReference>
<evidence type="ECO:0000256" key="10">
    <source>
        <dbReference type="PROSITE-ProRule" id="PRU00339"/>
    </source>
</evidence>
<feature type="domain" description="Cellulose synthase operon C C-terminal" evidence="13">
    <location>
        <begin position="919"/>
        <end position="1262"/>
    </location>
</feature>
<evidence type="ECO:0000256" key="2">
    <source>
        <dbReference type="ARBA" id="ARBA00005186"/>
    </source>
</evidence>
<evidence type="ECO:0000256" key="1">
    <source>
        <dbReference type="ARBA" id="ARBA00004339"/>
    </source>
</evidence>
<feature type="chain" id="PRO_5047136081" evidence="12">
    <location>
        <begin position="33"/>
        <end position="1265"/>
    </location>
</feature>
<keyword evidence="4 12" id="KW-0732">Signal</keyword>
<dbReference type="PRINTS" id="PR01441">
    <property type="entry name" value="CELLSNTHASEC"/>
</dbReference>
<feature type="compositionally biased region" description="Low complexity" evidence="11">
    <location>
        <begin position="454"/>
        <end position="478"/>
    </location>
</feature>
<proteinExistence type="inferred from homology"/>
<evidence type="ECO:0000313" key="14">
    <source>
        <dbReference type="EMBL" id="MCR0983215.1"/>
    </source>
</evidence>
<organism evidence="14 15">
    <name type="scientific">Roseomonas populi</name>
    <dbReference type="NCBI Taxonomy" id="3121582"/>
    <lineage>
        <taxon>Bacteria</taxon>
        <taxon>Pseudomonadati</taxon>
        <taxon>Pseudomonadota</taxon>
        <taxon>Alphaproteobacteria</taxon>
        <taxon>Acetobacterales</taxon>
        <taxon>Roseomonadaceae</taxon>
        <taxon>Roseomonas</taxon>
    </lineage>
</organism>
<dbReference type="PROSITE" id="PS50005">
    <property type="entry name" value="TPR"/>
    <property type="match status" value="1"/>
</dbReference>
<dbReference type="Pfam" id="PF14559">
    <property type="entry name" value="TPR_19"/>
    <property type="match status" value="3"/>
</dbReference>
<dbReference type="SUPFAM" id="SSF48452">
    <property type="entry name" value="TPR-like"/>
    <property type="match status" value="3"/>
</dbReference>
<dbReference type="InterPro" id="IPR011990">
    <property type="entry name" value="TPR-like_helical_dom_sf"/>
</dbReference>
<feature type="signal peptide" evidence="12">
    <location>
        <begin position="1"/>
        <end position="32"/>
    </location>
</feature>
<evidence type="ECO:0000256" key="8">
    <source>
        <dbReference type="ARBA" id="ARBA00023136"/>
    </source>
</evidence>
<evidence type="ECO:0000256" key="5">
    <source>
        <dbReference type="ARBA" id="ARBA00022737"/>
    </source>
</evidence>
<dbReference type="EMBL" id="JANJOU010000010">
    <property type="protein sequence ID" value="MCR0983215.1"/>
    <property type="molecule type" value="Genomic_DNA"/>
</dbReference>
<keyword evidence="15" id="KW-1185">Reference proteome</keyword>
<evidence type="ECO:0000256" key="7">
    <source>
        <dbReference type="ARBA" id="ARBA00022916"/>
    </source>
</evidence>
<feature type="repeat" description="TPR" evidence="10">
    <location>
        <begin position="324"/>
        <end position="357"/>
    </location>
</feature>
<keyword evidence="8" id="KW-0472">Membrane</keyword>
<evidence type="ECO:0000256" key="12">
    <source>
        <dbReference type="SAM" id="SignalP"/>
    </source>
</evidence>
<name>A0ABT1X536_9PROT</name>
<dbReference type="SMART" id="SM00028">
    <property type="entry name" value="TPR"/>
    <property type="match status" value="4"/>
</dbReference>
<dbReference type="SUPFAM" id="SSF56935">
    <property type="entry name" value="Porins"/>
    <property type="match status" value="1"/>
</dbReference>
<evidence type="ECO:0000259" key="13">
    <source>
        <dbReference type="Pfam" id="PF05420"/>
    </source>
</evidence>
<evidence type="ECO:0000256" key="3">
    <source>
        <dbReference type="ARBA" id="ARBA00005886"/>
    </source>
</evidence>
<comment type="caution">
    <text evidence="14">The sequence shown here is derived from an EMBL/GenBank/DDBJ whole genome shotgun (WGS) entry which is preliminary data.</text>
</comment>
<dbReference type="Gene3D" id="1.25.40.10">
    <property type="entry name" value="Tetratricopeptide repeat domain"/>
    <property type="match status" value="4"/>
</dbReference>
<keyword evidence="9" id="KW-0998">Cell outer membrane</keyword>
<dbReference type="InterPro" id="IPR019734">
    <property type="entry name" value="TPR_rpt"/>
</dbReference>